<dbReference type="PANTHER" id="PTHR16119:SF22">
    <property type="entry name" value="EAMA DOMAIN-CONTAINING PROTEIN"/>
    <property type="match status" value="1"/>
</dbReference>
<evidence type="ECO:0000256" key="3">
    <source>
        <dbReference type="ARBA" id="ARBA00022989"/>
    </source>
</evidence>
<feature type="transmembrane region" description="Helical" evidence="6">
    <location>
        <begin position="65"/>
        <end position="87"/>
    </location>
</feature>
<keyword evidence="7" id="KW-0813">Transport</keyword>
<keyword evidence="7" id="KW-0762">Sugar transport</keyword>
<comment type="caution">
    <text evidence="7">The sequence shown here is derived from an EMBL/GenBank/DDBJ whole genome shotgun (WGS) entry which is preliminary data.</text>
</comment>
<feature type="transmembrane region" description="Helical" evidence="6">
    <location>
        <begin position="37"/>
        <end position="59"/>
    </location>
</feature>
<evidence type="ECO:0000256" key="6">
    <source>
        <dbReference type="SAM" id="Phobius"/>
    </source>
</evidence>
<dbReference type="Proteomes" id="UP000095192">
    <property type="component" value="Unassembled WGS sequence"/>
</dbReference>
<dbReference type="InParanoid" id="A0A1D3D622"/>
<evidence type="ECO:0000256" key="1">
    <source>
        <dbReference type="ARBA" id="ARBA00004141"/>
    </source>
</evidence>
<dbReference type="PANTHER" id="PTHR16119">
    <property type="entry name" value="TRANSMEMBRANE PROTEIN 144"/>
    <property type="match status" value="1"/>
</dbReference>
<keyword evidence="2 6" id="KW-0812">Transmembrane</keyword>
<protein>
    <submittedName>
        <fullName evidence="7">Sugar transport protein</fullName>
    </submittedName>
</protein>
<keyword evidence="8" id="KW-1185">Reference proteome</keyword>
<dbReference type="GO" id="GO:0015144">
    <property type="term" value="F:carbohydrate transmembrane transporter activity"/>
    <property type="evidence" value="ECO:0007669"/>
    <property type="project" value="InterPro"/>
</dbReference>
<evidence type="ECO:0000313" key="7">
    <source>
        <dbReference type="EMBL" id="OEH78902.1"/>
    </source>
</evidence>
<feature type="transmembrane region" description="Helical" evidence="6">
    <location>
        <begin position="339"/>
        <end position="361"/>
    </location>
</feature>
<evidence type="ECO:0000313" key="8">
    <source>
        <dbReference type="Proteomes" id="UP000095192"/>
    </source>
</evidence>
<keyword evidence="4 6" id="KW-0472">Membrane</keyword>
<accession>A0A1D3D622</accession>
<dbReference type="GO" id="GO:0016020">
    <property type="term" value="C:membrane"/>
    <property type="evidence" value="ECO:0007669"/>
    <property type="project" value="UniProtKB-SubCell"/>
</dbReference>
<keyword evidence="3 6" id="KW-1133">Transmembrane helix</keyword>
<reference evidence="7 8" key="1">
    <citation type="journal article" date="2016" name="BMC Genomics">
        <title>Comparative genomics reveals Cyclospora cayetanensis possesses coccidia-like metabolism and invasion components but unique surface antigens.</title>
        <authorList>
            <person name="Liu S."/>
            <person name="Wang L."/>
            <person name="Zheng H."/>
            <person name="Xu Z."/>
            <person name="Roellig D.M."/>
            <person name="Li N."/>
            <person name="Frace M.A."/>
            <person name="Tang K."/>
            <person name="Arrowood M.J."/>
            <person name="Moss D.M."/>
            <person name="Zhang L."/>
            <person name="Feng Y."/>
            <person name="Xiao L."/>
        </authorList>
    </citation>
    <scope>NUCLEOTIDE SEQUENCE [LARGE SCALE GENOMIC DNA]</scope>
    <source>
        <strain evidence="7 8">CHN_HEN01</strain>
    </source>
</reference>
<feature type="region of interest" description="Disordered" evidence="5">
    <location>
        <begin position="125"/>
        <end position="144"/>
    </location>
</feature>
<feature type="transmembrane region" description="Helical" evidence="6">
    <location>
        <begin position="311"/>
        <end position="333"/>
    </location>
</feature>
<evidence type="ECO:0000256" key="4">
    <source>
        <dbReference type="ARBA" id="ARBA00023136"/>
    </source>
</evidence>
<feature type="transmembrane region" description="Helical" evidence="6">
    <location>
        <begin position="271"/>
        <end position="295"/>
    </location>
</feature>
<comment type="subcellular location">
    <subcellularLocation>
        <location evidence="1">Membrane</location>
        <topology evidence="1">Multi-pass membrane protein</topology>
    </subcellularLocation>
</comment>
<dbReference type="AlphaFoldDB" id="A0A1D3D622"/>
<dbReference type="VEuPathDB" id="ToxoDB:cyc_07332"/>
<proteinExistence type="predicted"/>
<feature type="transmembrane region" description="Helical" evidence="6">
    <location>
        <begin position="6"/>
        <end position="30"/>
    </location>
</feature>
<dbReference type="InterPro" id="IPR010651">
    <property type="entry name" value="Sugar_transport"/>
</dbReference>
<organism evidence="7 8">
    <name type="scientific">Cyclospora cayetanensis</name>
    <dbReference type="NCBI Taxonomy" id="88456"/>
    <lineage>
        <taxon>Eukaryota</taxon>
        <taxon>Sar</taxon>
        <taxon>Alveolata</taxon>
        <taxon>Apicomplexa</taxon>
        <taxon>Conoidasida</taxon>
        <taxon>Coccidia</taxon>
        <taxon>Eucoccidiorida</taxon>
        <taxon>Eimeriorina</taxon>
        <taxon>Eimeriidae</taxon>
        <taxon>Cyclospora</taxon>
    </lineage>
</organism>
<gene>
    <name evidence="7" type="ORF">cyc_07332</name>
</gene>
<dbReference type="VEuPathDB" id="ToxoDB:LOC34623323"/>
<name>A0A1D3D622_9EIME</name>
<evidence type="ECO:0000256" key="2">
    <source>
        <dbReference type="ARBA" id="ARBA00022692"/>
    </source>
</evidence>
<evidence type="ECO:0000256" key="5">
    <source>
        <dbReference type="SAM" id="MobiDB-lite"/>
    </source>
</evidence>
<feature type="region of interest" description="Disordered" evidence="5">
    <location>
        <begin position="155"/>
        <end position="176"/>
    </location>
</feature>
<sequence length="362" mass="36863">MNAPEATLHGFSVACVSGALVLVALSVGFLAISRLGIALNAACSMGAAAVTSFLWGIWVNNDKVSLLWVDGLAVALIVGGGAIAALFKEAGNTAAALQRLVTHDTLPPRRWSSLNITPSTAATEDAALADPSPSMEGPLLDDESVHSEAHVSTNLFSGANSKPPKRRGPPSSVASPLLRVSSDSAALNSPAGGAGSTWTSPALLAEGASALLAGEGAPADYPASASGALEGVEALSSLDRAAATLASLLSGVVGGMSLGPMSFVLPEAKGLAFLPSFGIGLFTANIVALCIFVLIRRLRGLRAPQFHCRRALLPGLLSGVLYSCSAVCVILAIPLRMAALSVVLLVFVIAWTPHSRVYALLR</sequence>
<dbReference type="EMBL" id="JROU02000582">
    <property type="protein sequence ID" value="OEH78902.1"/>
    <property type="molecule type" value="Genomic_DNA"/>
</dbReference>
<feature type="transmembrane region" description="Helical" evidence="6">
    <location>
        <begin position="245"/>
        <end position="265"/>
    </location>
</feature>